<evidence type="ECO:0000313" key="7">
    <source>
        <dbReference type="Proteomes" id="UP000249185"/>
    </source>
</evidence>
<dbReference type="CDD" id="cd16841">
    <property type="entry name" value="RraA_family"/>
    <property type="match status" value="1"/>
</dbReference>
<keyword evidence="5" id="KW-0479">Metal-binding</keyword>
<accession>A0A2W5PYR9</accession>
<evidence type="ECO:0000256" key="5">
    <source>
        <dbReference type="PIRSR" id="PIRSR605493-1"/>
    </source>
</evidence>
<comment type="cofactor">
    <cofactor evidence="1">
        <name>a divalent metal cation</name>
        <dbReference type="ChEBI" id="CHEBI:60240"/>
    </cofactor>
</comment>
<dbReference type="Proteomes" id="UP000249185">
    <property type="component" value="Unassembled WGS sequence"/>
</dbReference>
<sequence>MEGNRIKQGFTRVGRDLVQRYLPLPVANVSDVMSRMTAGGPRLRPMHRAGKLCGPALTVKSRPGDNLMLHKAIDLAEPGDVIVCDAGGEVTNALMGELMLAHAIRRGVGGFVLNGAIRDVEAFQTRNLPVYALGVTHRGPYKDGPGEIGFPVSLDGMVIAPGDLVLGDADGVLCVPRAEAEAILLRARGKQEAEERQMAETEAGTVDRSWIDRVLAQKACAVLD</sequence>
<dbReference type="GO" id="GO:0046872">
    <property type="term" value="F:metal ion binding"/>
    <property type="evidence" value="ECO:0007669"/>
    <property type="project" value="UniProtKB-KW"/>
</dbReference>
<feature type="binding site" evidence="5">
    <location>
        <begin position="96"/>
        <end position="99"/>
    </location>
    <ligand>
        <name>substrate</name>
    </ligand>
</feature>
<dbReference type="InterPro" id="IPR005493">
    <property type="entry name" value="RraA/RraA-like"/>
</dbReference>
<dbReference type="PANTHER" id="PTHR33254:SF4">
    <property type="entry name" value="4-HYDROXY-4-METHYL-2-OXOGLUTARATE ALDOLASE 3-RELATED"/>
    <property type="match status" value="1"/>
</dbReference>
<gene>
    <name evidence="6" type="ORF">DI556_08320</name>
</gene>
<dbReference type="SUPFAM" id="SSF89562">
    <property type="entry name" value="RraA-like"/>
    <property type="match status" value="1"/>
</dbReference>
<keyword evidence="6" id="KW-0808">Transferase</keyword>
<dbReference type="Pfam" id="PF03737">
    <property type="entry name" value="RraA-like"/>
    <property type="match status" value="1"/>
</dbReference>
<comment type="caution">
    <text evidence="6">The sequence shown here is derived from an EMBL/GenBank/DDBJ whole genome shotgun (WGS) entry which is preliminary data.</text>
</comment>
<comment type="cofactor">
    <cofactor evidence="5">
        <name>Mg(2+)</name>
        <dbReference type="ChEBI" id="CHEBI:18420"/>
    </cofactor>
</comment>
<feature type="binding site" evidence="5">
    <location>
        <position position="119"/>
    </location>
    <ligand>
        <name>Mg(2+)</name>
        <dbReference type="ChEBI" id="CHEBI:18420"/>
    </ligand>
</feature>
<dbReference type="GO" id="GO:0008168">
    <property type="term" value="F:methyltransferase activity"/>
    <property type="evidence" value="ECO:0007669"/>
    <property type="project" value="UniProtKB-KW"/>
</dbReference>
<dbReference type="AlphaFoldDB" id="A0A2W5PYR9"/>
<keyword evidence="5" id="KW-0460">Magnesium</keyword>
<dbReference type="NCBIfam" id="NF004850">
    <property type="entry name" value="PRK06201.1"/>
    <property type="match status" value="1"/>
</dbReference>
<keyword evidence="6" id="KW-0489">Methyltransferase</keyword>
<evidence type="ECO:0000256" key="3">
    <source>
        <dbReference type="ARBA" id="ARBA00029596"/>
    </source>
</evidence>
<dbReference type="PANTHER" id="PTHR33254">
    <property type="entry name" value="4-HYDROXY-4-METHYL-2-OXOGLUTARATE ALDOLASE 3-RELATED"/>
    <property type="match status" value="1"/>
</dbReference>
<evidence type="ECO:0000313" key="6">
    <source>
        <dbReference type="EMBL" id="PZQ50067.1"/>
    </source>
</evidence>
<dbReference type="Gene3D" id="3.50.30.40">
    <property type="entry name" value="Ribonuclease E inhibitor RraA/RraA-like"/>
    <property type="match status" value="1"/>
</dbReference>
<evidence type="ECO:0000256" key="4">
    <source>
        <dbReference type="ARBA" id="ARBA00030169"/>
    </source>
</evidence>
<feature type="binding site" evidence="5">
    <location>
        <position position="118"/>
    </location>
    <ligand>
        <name>substrate</name>
    </ligand>
</feature>
<name>A0A2W5PYR9_RHOSU</name>
<dbReference type="InterPro" id="IPR036704">
    <property type="entry name" value="RraA/RraA-like_sf"/>
</dbReference>
<dbReference type="EMBL" id="QFPW01000005">
    <property type="protein sequence ID" value="PZQ50067.1"/>
    <property type="molecule type" value="Genomic_DNA"/>
</dbReference>
<evidence type="ECO:0000256" key="1">
    <source>
        <dbReference type="ARBA" id="ARBA00001968"/>
    </source>
</evidence>
<reference evidence="6 7" key="1">
    <citation type="submission" date="2017-08" db="EMBL/GenBank/DDBJ databases">
        <title>Infants hospitalized years apart are colonized by the same room-sourced microbial strains.</title>
        <authorList>
            <person name="Brooks B."/>
            <person name="Olm M.R."/>
            <person name="Firek B.A."/>
            <person name="Baker R."/>
            <person name="Thomas B.C."/>
            <person name="Morowitz M.J."/>
            <person name="Banfield J.F."/>
        </authorList>
    </citation>
    <scope>NUCLEOTIDE SEQUENCE [LARGE SCALE GENOMIC DNA]</scope>
    <source>
        <strain evidence="6">S2_005_002_R2_34</strain>
    </source>
</reference>
<organism evidence="6 7">
    <name type="scientific">Rhodovulum sulfidophilum</name>
    <name type="common">Rhodobacter sulfidophilus</name>
    <dbReference type="NCBI Taxonomy" id="35806"/>
    <lineage>
        <taxon>Bacteria</taxon>
        <taxon>Pseudomonadati</taxon>
        <taxon>Pseudomonadota</taxon>
        <taxon>Alphaproteobacteria</taxon>
        <taxon>Rhodobacterales</taxon>
        <taxon>Paracoccaceae</taxon>
        <taxon>Rhodovulum</taxon>
    </lineage>
</organism>
<protein>
    <recommendedName>
        <fullName evidence="2">Putative 4-hydroxy-4-methyl-2-oxoglutarate aldolase</fullName>
    </recommendedName>
    <alternativeName>
        <fullName evidence="3">Regulator of ribonuclease activity homolog</fullName>
    </alternativeName>
    <alternativeName>
        <fullName evidence="4">RraA-like protein</fullName>
    </alternativeName>
</protein>
<evidence type="ECO:0000256" key="2">
    <source>
        <dbReference type="ARBA" id="ARBA00016549"/>
    </source>
</evidence>
<dbReference type="GO" id="GO:0032259">
    <property type="term" value="P:methylation"/>
    <property type="evidence" value="ECO:0007669"/>
    <property type="project" value="UniProtKB-KW"/>
</dbReference>
<proteinExistence type="predicted"/>